<proteinExistence type="predicted"/>
<dbReference type="EMBL" id="CM042009">
    <property type="protein sequence ID" value="KAI3791835.1"/>
    <property type="molecule type" value="Genomic_DNA"/>
</dbReference>
<evidence type="ECO:0000313" key="1">
    <source>
        <dbReference type="EMBL" id="KAI3791835.1"/>
    </source>
</evidence>
<sequence length="117" mass="13193">MILGIILMAFLKKGTMKKQTNKEILLLIFKIASKTPYTAMKPPTPDYHPPCTSSVLCFSGKLLLWGVAFAIESGLQFLYIITVIDRLPFTMLLLERAVKMVWKLPFIVSIHHTVSIA</sequence>
<protein>
    <submittedName>
        <fullName evidence="1">Uncharacterized protein</fullName>
    </submittedName>
</protein>
<organism evidence="1 2">
    <name type="scientific">Cichorium intybus</name>
    <name type="common">Chicory</name>
    <dbReference type="NCBI Taxonomy" id="13427"/>
    <lineage>
        <taxon>Eukaryota</taxon>
        <taxon>Viridiplantae</taxon>
        <taxon>Streptophyta</taxon>
        <taxon>Embryophyta</taxon>
        <taxon>Tracheophyta</taxon>
        <taxon>Spermatophyta</taxon>
        <taxon>Magnoliopsida</taxon>
        <taxon>eudicotyledons</taxon>
        <taxon>Gunneridae</taxon>
        <taxon>Pentapetalae</taxon>
        <taxon>asterids</taxon>
        <taxon>campanulids</taxon>
        <taxon>Asterales</taxon>
        <taxon>Asteraceae</taxon>
        <taxon>Cichorioideae</taxon>
        <taxon>Cichorieae</taxon>
        <taxon>Cichoriinae</taxon>
        <taxon>Cichorium</taxon>
    </lineage>
</organism>
<accession>A0ACB9H7X3</accession>
<dbReference type="Proteomes" id="UP001055811">
    <property type="component" value="Linkage Group LG01"/>
</dbReference>
<reference evidence="2" key="1">
    <citation type="journal article" date="2022" name="Mol. Ecol. Resour.">
        <title>The genomes of chicory, endive, great burdock and yacon provide insights into Asteraceae palaeo-polyploidization history and plant inulin production.</title>
        <authorList>
            <person name="Fan W."/>
            <person name="Wang S."/>
            <person name="Wang H."/>
            <person name="Wang A."/>
            <person name="Jiang F."/>
            <person name="Liu H."/>
            <person name="Zhao H."/>
            <person name="Xu D."/>
            <person name="Zhang Y."/>
        </authorList>
    </citation>
    <scope>NUCLEOTIDE SEQUENCE [LARGE SCALE GENOMIC DNA]</scope>
    <source>
        <strain evidence="2">cv. Punajuju</strain>
    </source>
</reference>
<evidence type="ECO:0000313" key="2">
    <source>
        <dbReference type="Proteomes" id="UP001055811"/>
    </source>
</evidence>
<comment type="caution">
    <text evidence="1">The sequence shown here is derived from an EMBL/GenBank/DDBJ whole genome shotgun (WGS) entry which is preliminary data.</text>
</comment>
<name>A0ACB9H7X3_CICIN</name>
<keyword evidence="2" id="KW-1185">Reference proteome</keyword>
<reference evidence="1 2" key="2">
    <citation type="journal article" date="2022" name="Mol. Ecol. Resour.">
        <title>The genomes of chicory, endive, great burdock and yacon provide insights into Asteraceae paleo-polyploidization history and plant inulin production.</title>
        <authorList>
            <person name="Fan W."/>
            <person name="Wang S."/>
            <person name="Wang H."/>
            <person name="Wang A."/>
            <person name="Jiang F."/>
            <person name="Liu H."/>
            <person name="Zhao H."/>
            <person name="Xu D."/>
            <person name="Zhang Y."/>
        </authorList>
    </citation>
    <scope>NUCLEOTIDE SEQUENCE [LARGE SCALE GENOMIC DNA]</scope>
    <source>
        <strain evidence="2">cv. Punajuju</strain>
        <tissue evidence="1">Leaves</tissue>
    </source>
</reference>
<gene>
    <name evidence="1" type="ORF">L2E82_05698</name>
</gene>